<evidence type="ECO:0000256" key="10">
    <source>
        <dbReference type="ARBA" id="ARBA00023033"/>
    </source>
</evidence>
<dbReference type="Proteomes" id="UP000069940">
    <property type="component" value="Unassembled WGS sequence"/>
</dbReference>
<keyword evidence="11" id="KW-0472">Membrane</keyword>
<dbReference type="PANTHER" id="PTHR24291:SF105">
    <property type="entry name" value="CYTOCHROME P450 4P1-RELATED"/>
    <property type="match status" value="1"/>
</dbReference>
<dbReference type="Gene3D" id="1.10.630.10">
    <property type="entry name" value="Cytochrome P450"/>
    <property type="match status" value="2"/>
</dbReference>
<dbReference type="PRINTS" id="PR00385">
    <property type="entry name" value="P450"/>
</dbReference>
<keyword evidence="7" id="KW-0479">Metal-binding</keyword>
<reference evidence="13" key="2">
    <citation type="submission" date="2025-05" db="UniProtKB">
        <authorList>
            <consortium name="EnsemblMetazoa"/>
        </authorList>
    </citation>
    <scope>IDENTIFICATION</scope>
    <source>
        <strain evidence="13">Foshan</strain>
    </source>
</reference>
<evidence type="ECO:0000256" key="7">
    <source>
        <dbReference type="ARBA" id="ARBA00022723"/>
    </source>
</evidence>
<keyword evidence="11" id="KW-1133">Transmembrane helix</keyword>
<comment type="function">
    <text evidence="2">May be involved in the metabolism of insect hormones and in the breakdown of synthetic insecticides.</text>
</comment>
<evidence type="ECO:0000256" key="2">
    <source>
        <dbReference type="ARBA" id="ARBA00003690"/>
    </source>
</evidence>
<organism evidence="13 14">
    <name type="scientific">Aedes albopictus</name>
    <name type="common">Asian tiger mosquito</name>
    <name type="synonym">Stegomyia albopicta</name>
    <dbReference type="NCBI Taxonomy" id="7160"/>
    <lineage>
        <taxon>Eukaryota</taxon>
        <taxon>Metazoa</taxon>
        <taxon>Ecdysozoa</taxon>
        <taxon>Arthropoda</taxon>
        <taxon>Hexapoda</taxon>
        <taxon>Insecta</taxon>
        <taxon>Pterygota</taxon>
        <taxon>Neoptera</taxon>
        <taxon>Endopterygota</taxon>
        <taxon>Diptera</taxon>
        <taxon>Nematocera</taxon>
        <taxon>Culicoidea</taxon>
        <taxon>Culicidae</taxon>
        <taxon>Culicinae</taxon>
        <taxon>Aedini</taxon>
        <taxon>Aedes</taxon>
        <taxon>Stegomyia</taxon>
    </lineage>
</organism>
<keyword evidence="10" id="KW-0503">Monooxygenase</keyword>
<dbReference type="InterPro" id="IPR002403">
    <property type="entry name" value="Cyt_P450_E_grp-IV"/>
</dbReference>
<keyword evidence="9" id="KW-0408">Iron</keyword>
<dbReference type="SUPFAM" id="SSF48264">
    <property type="entry name" value="Cytochrome P450"/>
    <property type="match status" value="2"/>
</dbReference>
<dbReference type="CDD" id="cd20628">
    <property type="entry name" value="CYP4"/>
    <property type="match status" value="2"/>
</dbReference>
<evidence type="ECO:0000313" key="13">
    <source>
        <dbReference type="EnsemblMetazoa" id="AALFPA23_021622.P31980"/>
    </source>
</evidence>
<keyword evidence="6" id="KW-0349">Heme</keyword>
<evidence type="ECO:0000256" key="5">
    <source>
        <dbReference type="ARBA" id="ARBA00010617"/>
    </source>
</evidence>
<evidence type="ECO:0000256" key="11">
    <source>
        <dbReference type="SAM" id="Phobius"/>
    </source>
</evidence>
<comment type="similarity">
    <text evidence="5">Belongs to the cytochrome P450 family.</text>
</comment>
<feature type="transmembrane region" description="Helical" evidence="11">
    <location>
        <begin position="512"/>
        <end position="531"/>
    </location>
</feature>
<accession>A0ABM1ZTX1</accession>
<dbReference type="InterPro" id="IPR017972">
    <property type="entry name" value="Cyt_P450_CS"/>
</dbReference>
<evidence type="ECO:0000256" key="8">
    <source>
        <dbReference type="ARBA" id="ARBA00023002"/>
    </source>
</evidence>
<feature type="signal peptide" evidence="12">
    <location>
        <begin position="1"/>
        <end position="18"/>
    </location>
</feature>
<evidence type="ECO:0000256" key="12">
    <source>
        <dbReference type="SAM" id="SignalP"/>
    </source>
</evidence>
<protein>
    <recommendedName>
        <fullName evidence="15">Cytochrome P450</fullName>
    </recommendedName>
</protein>
<keyword evidence="14" id="KW-1185">Reference proteome</keyword>
<comment type="cofactor">
    <cofactor evidence="1">
        <name>heme</name>
        <dbReference type="ChEBI" id="CHEBI:30413"/>
    </cofactor>
</comment>
<evidence type="ECO:0000313" key="14">
    <source>
        <dbReference type="Proteomes" id="UP000069940"/>
    </source>
</evidence>
<keyword evidence="11" id="KW-0812">Transmembrane</keyword>
<dbReference type="InterPro" id="IPR036396">
    <property type="entry name" value="Cyt_P450_sf"/>
</dbReference>
<dbReference type="InterPro" id="IPR001128">
    <property type="entry name" value="Cyt_P450"/>
</dbReference>
<sequence>MFLLVIVTLIALLALYEWYLRQRDGYRAAREYPGGTMFPVLGNLLEVLIKDTVQTFNYARTNALKYGRSYRQWIFGSVILNVIRVREAEPILSSTKHTRKSILYRFLEPLMGDGLLCSKGSKWQARRRILTPAFHFSILNDFLQVFQEEAEKLMTLLNGPADSGEEVVLQSIVTRFTLNTICETAMGVKLDSYNGADTYRSQVYDVGERIVHRTMTPWLYDDGVYNLLGYQKPLEDAIEPIHDFTRSIIRQKREQLIQDSTISNVPVDGIYGSKQRYAMLNTLLMAEASGGIDEEGIREEVDTFMFEGHDTTAAGLIFSILLLATEQEAQQRVYNELLEARSTKSEADAFTIADYNNLKYLDRFVKEVLRLYPPVSFISRYLSGPLEVDSTTFPHGTIAHIHIYDLHRDPDQFPDPERFDPDRFLPEVSAKRNPYAYVPFSAGPRNCIGQKYALLEMKTVLCALLINYHILPVTTRQEVIFMADLVLRAKTPIKVRFAKRKTNTKCKMDFSASWWFAVLLIIIVLLVYEVIDKNGRIFRAINKFPGPPCLPLIGNLSEILFMDQATTWQWARKWPKRYGGTYRFWFNSSLYVLNVIRVREAEPILSSTKHIDKSEFYKFLHPFLGLGLLNSTGSKWMHRRRILTPSFHFNILNGFHRTFVEECDQLMITLGEHVDKGVATALQPVMSKFTLNTICETSMGVKLSTVSGADVYLTKLYEIGEVLAYRLTRPWLLSDFICRLTGYKAALDKLLLPVHSFTTGIINKKREQFLAEYKEHTGELTEENIYLNPKKRYAMLDTLLLAEQNQLIDEAGIREEVDTFAYEGHDTTAAALIFIFFTLAREQAVQDRIFSEILHIYNNKPQSNRAFTPQDYTEMKFLDRALKECLRLWPPVTFISRSISEDIVLDDGNLIPAGCVANIFIMDMHRDPEQFPDPDRFDADRFLPEEVDRRNPYAYVPFSAGPRNCIGQKYAMMELKVVVVNALLRFRVLPVTRLEEINFVADLVLRSTNPIEVRFERR</sequence>
<proteinExistence type="inferred from homology"/>
<name>A0ABM1ZTX1_AEDAL</name>
<dbReference type="InterPro" id="IPR050196">
    <property type="entry name" value="Cytochrome_P450_Monoox"/>
</dbReference>
<dbReference type="PROSITE" id="PS00086">
    <property type="entry name" value="CYTOCHROME_P450"/>
    <property type="match status" value="2"/>
</dbReference>
<feature type="chain" id="PRO_5045310075" description="Cytochrome P450" evidence="12">
    <location>
        <begin position="19"/>
        <end position="1018"/>
    </location>
</feature>
<dbReference type="PRINTS" id="PR00465">
    <property type="entry name" value="EP450IV"/>
</dbReference>
<evidence type="ECO:0000256" key="4">
    <source>
        <dbReference type="ARBA" id="ARBA00004406"/>
    </source>
</evidence>
<comment type="subcellular location">
    <subcellularLocation>
        <location evidence="4">Endoplasmic reticulum membrane</location>
        <topology evidence="4">Peripheral membrane protein</topology>
    </subcellularLocation>
    <subcellularLocation>
        <location evidence="3">Microsome membrane</location>
        <topology evidence="3">Peripheral membrane protein</topology>
    </subcellularLocation>
</comment>
<evidence type="ECO:0000256" key="9">
    <source>
        <dbReference type="ARBA" id="ARBA00023004"/>
    </source>
</evidence>
<keyword evidence="8" id="KW-0560">Oxidoreductase</keyword>
<dbReference type="PANTHER" id="PTHR24291">
    <property type="entry name" value="CYTOCHROME P450 FAMILY 4"/>
    <property type="match status" value="1"/>
</dbReference>
<evidence type="ECO:0000256" key="3">
    <source>
        <dbReference type="ARBA" id="ARBA00004174"/>
    </source>
</evidence>
<evidence type="ECO:0000256" key="6">
    <source>
        <dbReference type="ARBA" id="ARBA00022617"/>
    </source>
</evidence>
<dbReference type="Pfam" id="PF00067">
    <property type="entry name" value="p450"/>
    <property type="match status" value="2"/>
</dbReference>
<evidence type="ECO:0008006" key="15">
    <source>
        <dbReference type="Google" id="ProtNLM"/>
    </source>
</evidence>
<dbReference type="EnsemblMetazoa" id="AALFPA23_021622.R31980">
    <property type="protein sequence ID" value="AALFPA23_021622.P31980"/>
    <property type="gene ID" value="AALFPA23_021622"/>
</dbReference>
<reference evidence="14" key="1">
    <citation type="journal article" date="2015" name="Proc. Natl. Acad. Sci. U.S.A.">
        <title>Genome sequence of the Asian Tiger mosquito, Aedes albopictus, reveals insights into its biology, genetics, and evolution.</title>
        <authorList>
            <person name="Chen X.G."/>
            <person name="Jiang X."/>
            <person name="Gu J."/>
            <person name="Xu M."/>
            <person name="Wu Y."/>
            <person name="Deng Y."/>
            <person name="Zhang C."/>
            <person name="Bonizzoni M."/>
            <person name="Dermauw W."/>
            <person name="Vontas J."/>
            <person name="Armbruster P."/>
            <person name="Huang X."/>
            <person name="Yang Y."/>
            <person name="Zhang H."/>
            <person name="He W."/>
            <person name="Peng H."/>
            <person name="Liu Y."/>
            <person name="Wu K."/>
            <person name="Chen J."/>
            <person name="Lirakis M."/>
            <person name="Topalis P."/>
            <person name="Van Leeuwen T."/>
            <person name="Hall A.B."/>
            <person name="Jiang X."/>
            <person name="Thorpe C."/>
            <person name="Mueller R.L."/>
            <person name="Sun C."/>
            <person name="Waterhouse R.M."/>
            <person name="Yan G."/>
            <person name="Tu Z.J."/>
            <person name="Fang X."/>
            <person name="James A.A."/>
        </authorList>
    </citation>
    <scope>NUCLEOTIDE SEQUENCE [LARGE SCALE GENOMIC DNA]</scope>
    <source>
        <strain evidence="14">Foshan</strain>
    </source>
</reference>
<keyword evidence="12" id="KW-0732">Signal</keyword>
<evidence type="ECO:0000256" key="1">
    <source>
        <dbReference type="ARBA" id="ARBA00001971"/>
    </source>
</evidence>